<feature type="compositionally biased region" description="Polar residues" evidence="1">
    <location>
        <begin position="160"/>
        <end position="172"/>
    </location>
</feature>
<gene>
    <name evidence="2" type="ORF">GSTENG00019507001</name>
</gene>
<dbReference type="OrthoDB" id="8897098at2759"/>
<reference evidence="2" key="2">
    <citation type="submission" date="2004-02" db="EMBL/GenBank/DDBJ databases">
        <authorList>
            <consortium name="Genoscope"/>
            <consortium name="Whitehead Institute Centre for Genome Research"/>
        </authorList>
    </citation>
    <scope>NUCLEOTIDE SEQUENCE</scope>
</reference>
<evidence type="ECO:0000313" key="2">
    <source>
        <dbReference type="EMBL" id="CAG00923.1"/>
    </source>
</evidence>
<evidence type="ECO:0000256" key="1">
    <source>
        <dbReference type="SAM" id="MobiDB-lite"/>
    </source>
</evidence>
<feature type="region of interest" description="Disordered" evidence="1">
    <location>
        <begin position="269"/>
        <end position="299"/>
    </location>
</feature>
<feature type="region of interest" description="Disordered" evidence="1">
    <location>
        <begin position="101"/>
        <end position="126"/>
    </location>
</feature>
<sequence>MNSVTTGTLHPHLREEEVLVVENAIRLAIDSIINVLYGVNSARNHEYQRMVGDRDKEIQRLECRLRELERGQQPPRQPLSACGLVLNPDCSRFLVAQVSADPQPAPQHRYDPSSSDPELAKRDCERSDAVAHFERPSLRISFQSDESSLPLSPSRRALRQNGTCRSSESSRTPDAAENAPTSPSSSLVKEEPCDIDKVFIQWEIEVQEYRDARSIRTEAHTPPDGCAFPYRQNLRMKRKKSVPMFGAVRGGPEAEEGSLEGRLQTILRPESSSPTGQLGTRGPAFPGSQWRAEELPKEEVSGFREPEILLCR</sequence>
<accession>Q4SEK9</accession>
<name>Q4SEK9_TETNG</name>
<feature type="region of interest" description="Disordered" evidence="1">
    <location>
        <begin position="143"/>
        <end position="190"/>
    </location>
</feature>
<dbReference type="AlphaFoldDB" id="Q4SEK9"/>
<dbReference type="EMBL" id="CAAE01014617">
    <property type="protein sequence ID" value="CAG00923.1"/>
    <property type="molecule type" value="Genomic_DNA"/>
</dbReference>
<comment type="caution">
    <text evidence="2">The sequence shown here is derived from an EMBL/GenBank/DDBJ whole genome shotgun (WGS) entry which is preliminary data.</text>
</comment>
<reference evidence="2" key="1">
    <citation type="journal article" date="2004" name="Nature">
        <title>Genome duplication in the teleost fish Tetraodon nigroviridis reveals the early vertebrate proto-karyotype.</title>
        <authorList>
            <person name="Jaillon O."/>
            <person name="Aury J.-M."/>
            <person name="Brunet F."/>
            <person name="Petit J.-L."/>
            <person name="Stange-Thomann N."/>
            <person name="Mauceli E."/>
            <person name="Bouneau L."/>
            <person name="Fischer C."/>
            <person name="Ozouf-Costaz C."/>
            <person name="Bernot A."/>
            <person name="Nicaud S."/>
            <person name="Jaffe D."/>
            <person name="Fisher S."/>
            <person name="Lutfalla G."/>
            <person name="Dossat C."/>
            <person name="Segurens B."/>
            <person name="Dasilva C."/>
            <person name="Salanoubat M."/>
            <person name="Levy M."/>
            <person name="Boudet N."/>
            <person name="Castellano S."/>
            <person name="Anthouard V."/>
            <person name="Jubin C."/>
            <person name="Castelli V."/>
            <person name="Katinka M."/>
            <person name="Vacherie B."/>
            <person name="Biemont C."/>
            <person name="Skalli Z."/>
            <person name="Cattolico L."/>
            <person name="Poulain J."/>
            <person name="De Berardinis V."/>
            <person name="Cruaud C."/>
            <person name="Duprat S."/>
            <person name="Brottier P."/>
            <person name="Coutanceau J.-P."/>
            <person name="Gouzy J."/>
            <person name="Parra G."/>
            <person name="Lardier G."/>
            <person name="Chapple C."/>
            <person name="McKernan K.J."/>
            <person name="McEwan P."/>
            <person name="Bosak S."/>
            <person name="Kellis M."/>
            <person name="Volff J.-N."/>
            <person name="Guigo R."/>
            <person name="Zody M.C."/>
            <person name="Mesirov J."/>
            <person name="Lindblad-Toh K."/>
            <person name="Birren B."/>
            <person name="Nusbaum C."/>
            <person name="Kahn D."/>
            <person name="Robinson-Rechavi M."/>
            <person name="Laudet V."/>
            <person name="Schachter V."/>
            <person name="Quetier F."/>
            <person name="Saurin W."/>
            <person name="Scarpelli C."/>
            <person name="Wincker P."/>
            <person name="Lander E.S."/>
            <person name="Weissenbach J."/>
            <person name="Roest Crollius H."/>
        </authorList>
    </citation>
    <scope>NUCLEOTIDE SEQUENCE [LARGE SCALE GENOMIC DNA]</scope>
</reference>
<protein>
    <submittedName>
        <fullName evidence="2">(spotted green pufferfish) hypothetical protein</fullName>
    </submittedName>
</protein>
<proteinExistence type="predicted"/>
<dbReference type="KEGG" id="tng:GSTEN00019507G001"/>
<organism evidence="2">
    <name type="scientific">Tetraodon nigroviridis</name>
    <name type="common">Spotted green pufferfish</name>
    <name type="synonym">Chelonodon nigroviridis</name>
    <dbReference type="NCBI Taxonomy" id="99883"/>
    <lineage>
        <taxon>Eukaryota</taxon>
        <taxon>Metazoa</taxon>
        <taxon>Chordata</taxon>
        <taxon>Craniata</taxon>
        <taxon>Vertebrata</taxon>
        <taxon>Euteleostomi</taxon>
        <taxon>Actinopterygii</taxon>
        <taxon>Neopterygii</taxon>
        <taxon>Teleostei</taxon>
        <taxon>Neoteleostei</taxon>
        <taxon>Acanthomorphata</taxon>
        <taxon>Eupercaria</taxon>
        <taxon>Tetraodontiformes</taxon>
        <taxon>Tetradontoidea</taxon>
        <taxon>Tetraodontidae</taxon>
        <taxon>Tetraodon</taxon>
    </lineage>
</organism>